<sequence length="71" mass="8301">MTAREADTPEEDPRQSERTQLRREHVVLEEEPEELKKDPEPTKEPEKPIEATSPRISRLEHGKRKSATKEL</sequence>
<proteinExistence type="predicted"/>
<keyword evidence="2" id="KW-1185">Reference proteome</keyword>
<dbReference type="EMBL" id="CM056811">
    <property type="protein sequence ID" value="KAJ8636286.1"/>
    <property type="molecule type" value="Genomic_DNA"/>
</dbReference>
<dbReference type="Proteomes" id="UP001234297">
    <property type="component" value="Chromosome 3"/>
</dbReference>
<protein>
    <submittedName>
        <fullName evidence="1">Uncharacterized protein</fullName>
    </submittedName>
</protein>
<accession>A0ACC2LSA5</accession>
<reference evidence="1 2" key="1">
    <citation type="journal article" date="2022" name="Hortic Res">
        <title>A haplotype resolved chromosomal level avocado genome allows analysis of novel avocado genes.</title>
        <authorList>
            <person name="Nath O."/>
            <person name="Fletcher S.J."/>
            <person name="Hayward A."/>
            <person name="Shaw L.M."/>
            <person name="Masouleh A.K."/>
            <person name="Furtado A."/>
            <person name="Henry R.J."/>
            <person name="Mitter N."/>
        </authorList>
    </citation>
    <scope>NUCLEOTIDE SEQUENCE [LARGE SCALE GENOMIC DNA]</scope>
    <source>
        <strain evidence="2">cv. Hass</strain>
    </source>
</reference>
<organism evidence="1 2">
    <name type="scientific">Persea americana</name>
    <name type="common">Avocado</name>
    <dbReference type="NCBI Taxonomy" id="3435"/>
    <lineage>
        <taxon>Eukaryota</taxon>
        <taxon>Viridiplantae</taxon>
        <taxon>Streptophyta</taxon>
        <taxon>Embryophyta</taxon>
        <taxon>Tracheophyta</taxon>
        <taxon>Spermatophyta</taxon>
        <taxon>Magnoliopsida</taxon>
        <taxon>Magnoliidae</taxon>
        <taxon>Laurales</taxon>
        <taxon>Lauraceae</taxon>
        <taxon>Persea</taxon>
    </lineage>
</organism>
<gene>
    <name evidence="1" type="ORF">MRB53_010553</name>
</gene>
<name>A0ACC2LSA5_PERAE</name>
<comment type="caution">
    <text evidence="1">The sequence shown here is derived from an EMBL/GenBank/DDBJ whole genome shotgun (WGS) entry which is preliminary data.</text>
</comment>
<evidence type="ECO:0000313" key="2">
    <source>
        <dbReference type="Proteomes" id="UP001234297"/>
    </source>
</evidence>
<evidence type="ECO:0000313" key="1">
    <source>
        <dbReference type="EMBL" id="KAJ8636286.1"/>
    </source>
</evidence>